<dbReference type="Pfam" id="PF00400">
    <property type="entry name" value="WD40"/>
    <property type="match status" value="1"/>
</dbReference>
<name>A0AAD7G3K7_MYCRO</name>
<dbReference type="GO" id="GO:0035591">
    <property type="term" value="F:signaling adaptor activity"/>
    <property type="evidence" value="ECO:0007669"/>
    <property type="project" value="TreeGrafter"/>
</dbReference>
<comment type="caution">
    <text evidence="5">The sequence shown here is derived from an EMBL/GenBank/DDBJ whole genome shotgun (WGS) entry which is preliminary data.</text>
</comment>
<keyword evidence="4" id="KW-1133">Transmembrane helix</keyword>
<accession>A0AAD7G3K7</accession>
<keyword evidence="4" id="KW-0472">Membrane</keyword>
<dbReference type="InterPro" id="IPR036322">
    <property type="entry name" value="WD40_repeat_dom_sf"/>
</dbReference>
<dbReference type="Gene3D" id="2.130.10.10">
    <property type="entry name" value="YVTN repeat-like/Quinoprotein amine dehydrogenase"/>
    <property type="match status" value="1"/>
</dbReference>
<dbReference type="PROSITE" id="PS00678">
    <property type="entry name" value="WD_REPEATS_1"/>
    <property type="match status" value="1"/>
</dbReference>
<evidence type="ECO:0000256" key="4">
    <source>
        <dbReference type="SAM" id="Phobius"/>
    </source>
</evidence>
<protein>
    <recommendedName>
        <fullName evidence="7">Coronin</fullName>
    </recommendedName>
</protein>
<keyword evidence="1 3" id="KW-0853">WD repeat</keyword>
<dbReference type="InterPro" id="IPR015943">
    <property type="entry name" value="WD40/YVTN_repeat-like_dom_sf"/>
</dbReference>
<dbReference type="EMBL" id="JARKIE010000227">
    <property type="protein sequence ID" value="KAJ7664119.1"/>
    <property type="molecule type" value="Genomic_DNA"/>
</dbReference>
<dbReference type="SMART" id="SM00320">
    <property type="entry name" value="WD40"/>
    <property type="match status" value="1"/>
</dbReference>
<dbReference type="GO" id="GO:0034198">
    <property type="term" value="P:cellular response to amino acid starvation"/>
    <property type="evidence" value="ECO:0007669"/>
    <property type="project" value="TreeGrafter"/>
</dbReference>
<keyword evidence="4" id="KW-0812">Transmembrane</keyword>
<keyword evidence="6" id="KW-1185">Reference proteome</keyword>
<keyword evidence="2" id="KW-0677">Repeat</keyword>
<dbReference type="PANTHER" id="PTHR46170">
    <property type="entry name" value="GATOR COMPLEX PROTEIN WDR59"/>
    <property type="match status" value="1"/>
</dbReference>
<dbReference type="SUPFAM" id="SSF50978">
    <property type="entry name" value="WD40 repeat-like"/>
    <property type="match status" value="1"/>
</dbReference>
<feature type="repeat" description="WD" evidence="3">
    <location>
        <begin position="62"/>
        <end position="96"/>
    </location>
</feature>
<reference evidence="5" key="1">
    <citation type="submission" date="2023-03" db="EMBL/GenBank/DDBJ databases">
        <title>Massive genome expansion in bonnet fungi (Mycena s.s.) driven by repeated elements and novel gene families across ecological guilds.</title>
        <authorList>
            <consortium name="Lawrence Berkeley National Laboratory"/>
            <person name="Harder C.B."/>
            <person name="Miyauchi S."/>
            <person name="Viragh M."/>
            <person name="Kuo A."/>
            <person name="Thoen E."/>
            <person name="Andreopoulos B."/>
            <person name="Lu D."/>
            <person name="Skrede I."/>
            <person name="Drula E."/>
            <person name="Henrissat B."/>
            <person name="Morin E."/>
            <person name="Kohler A."/>
            <person name="Barry K."/>
            <person name="LaButti K."/>
            <person name="Morin E."/>
            <person name="Salamov A."/>
            <person name="Lipzen A."/>
            <person name="Mereny Z."/>
            <person name="Hegedus B."/>
            <person name="Baldrian P."/>
            <person name="Stursova M."/>
            <person name="Weitz H."/>
            <person name="Taylor A."/>
            <person name="Grigoriev I.V."/>
            <person name="Nagy L.G."/>
            <person name="Martin F."/>
            <person name="Kauserud H."/>
        </authorList>
    </citation>
    <scope>NUCLEOTIDE SEQUENCE</scope>
    <source>
        <strain evidence="5">CBHHK067</strain>
    </source>
</reference>
<dbReference type="GO" id="GO:1904263">
    <property type="term" value="P:positive regulation of TORC1 signaling"/>
    <property type="evidence" value="ECO:0007669"/>
    <property type="project" value="TreeGrafter"/>
</dbReference>
<evidence type="ECO:0000256" key="1">
    <source>
        <dbReference type="ARBA" id="ARBA00022574"/>
    </source>
</evidence>
<evidence type="ECO:0000256" key="3">
    <source>
        <dbReference type="PROSITE-ProRule" id="PRU00221"/>
    </source>
</evidence>
<feature type="transmembrane region" description="Helical" evidence="4">
    <location>
        <begin position="194"/>
        <end position="217"/>
    </location>
</feature>
<dbReference type="InterPro" id="IPR001680">
    <property type="entry name" value="WD40_rpt"/>
</dbReference>
<evidence type="ECO:0008006" key="7">
    <source>
        <dbReference type="Google" id="ProtNLM"/>
    </source>
</evidence>
<organism evidence="5 6">
    <name type="scientific">Mycena rosella</name>
    <name type="common">Pink bonnet</name>
    <name type="synonym">Agaricus rosellus</name>
    <dbReference type="NCBI Taxonomy" id="1033263"/>
    <lineage>
        <taxon>Eukaryota</taxon>
        <taxon>Fungi</taxon>
        <taxon>Dikarya</taxon>
        <taxon>Basidiomycota</taxon>
        <taxon>Agaricomycotina</taxon>
        <taxon>Agaricomycetes</taxon>
        <taxon>Agaricomycetidae</taxon>
        <taxon>Agaricales</taxon>
        <taxon>Marasmiineae</taxon>
        <taxon>Mycenaceae</taxon>
        <taxon>Mycena</taxon>
    </lineage>
</organism>
<dbReference type="PROSITE" id="PS50294">
    <property type="entry name" value="WD_REPEATS_REGION"/>
    <property type="match status" value="1"/>
</dbReference>
<gene>
    <name evidence="5" type="ORF">B0H17DRAFT_1211466</name>
</gene>
<dbReference type="Proteomes" id="UP001221757">
    <property type="component" value="Unassembled WGS sequence"/>
</dbReference>
<evidence type="ECO:0000313" key="5">
    <source>
        <dbReference type="EMBL" id="KAJ7664119.1"/>
    </source>
</evidence>
<sequence length="236" mass="25271">MTSLKTVHGEEQLDSAGHLAEVCFEEKVKDEGKYGLNGRKEVPVDRGGSLLTDKGSLPTTRLRAHRSKIYGIDWSPADRDALVTCALDGTIKVWDVGAVRSASVRAGGGVGVGVGRGCMARYVTPGTGTDAWGCASCDTADAPGTGTEPRPVQTIRTAHPVWRAWHLPFGRGVLGLPQRGGTGLGMWAVRGTNVLLVFIPITNLSLFIQPILILLAWPMHKNLTLLYDPFETLLSS</sequence>
<evidence type="ECO:0000256" key="2">
    <source>
        <dbReference type="ARBA" id="ARBA00022737"/>
    </source>
</evidence>
<dbReference type="GO" id="GO:0005774">
    <property type="term" value="C:vacuolar membrane"/>
    <property type="evidence" value="ECO:0007669"/>
    <property type="project" value="TreeGrafter"/>
</dbReference>
<proteinExistence type="predicted"/>
<dbReference type="InterPro" id="IPR049567">
    <property type="entry name" value="WDR59-like"/>
</dbReference>
<dbReference type="AlphaFoldDB" id="A0AAD7G3K7"/>
<dbReference type="GO" id="GO:0035859">
    <property type="term" value="C:Seh1-associated complex"/>
    <property type="evidence" value="ECO:0007669"/>
    <property type="project" value="TreeGrafter"/>
</dbReference>
<evidence type="ECO:0000313" key="6">
    <source>
        <dbReference type="Proteomes" id="UP001221757"/>
    </source>
</evidence>
<dbReference type="InterPro" id="IPR019775">
    <property type="entry name" value="WD40_repeat_CS"/>
</dbReference>
<dbReference type="PANTHER" id="PTHR46170:SF1">
    <property type="entry name" value="GATOR COMPLEX PROTEIN WDR59"/>
    <property type="match status" value="1"/>
</dbReference>
<dbReference type="PROSITE" id="PS50082">
    <property type="entry name" value="WD_REPEATS_2"/>
    <property type="match status" value="1"/>
</dbReference>